<keyword evidence="9" id="KW-0804">Transcription</keyword>
<evidence type="ECO:0000256" key="7">
    <source>
        <dbReference type="ARBA" id="ARBA00023015"/>
    </source>
</evidence>
<evidence type="ECO:0000256" key="11">
    <source>
        <dbReference type="PROSITE-ProRule" id="PRU00042"/>
    </source>
</evidence>
<dbReference type="PANTHER" id="PTHR23235:SF139">
    <property type="entry name" value="HUCKEBEIN"/>
    <property type="match status" value="1"/>
</dbReference>
<keyword evidence="3" id="KW-0479">Metal-binding</keyword>
<dbReference type="GO" id="GO:0000978">
    <property type="term" value="F:RNA polymerase II cis-regulatory region sequence-specific DNA binding"/>
    <property type="evidence" value="ECO:0007669"/>
    <property type="project" value="TreeGrafter"/>
</dbReference>
<gene>
    <name evidence="14" type="primary">LOC100645424</name>
</gene>
<comment type="subcellular location">
    <subcellularLocation>
        <location evidence="1">Nucleus</location>
    </subcellularLocation>
</comment>
<evidence type="ECO:0000256" key="10">
    <source>
        <dbReference type="ARBA" id="ARBA00023242"/>
    </source>
</evidence>
<dbReference type="InterPro" id="IPR036236">
    <property type="entry name" value="Znf_C2H2_sf"/>
</dbReference>
<dbReference type="FunFam" id="3.30.160.60:FF:000072">
    <property type="entry name" value="zinc finger protein 143 isoform X1"/>
    <property type="match status" value="1"/>
</dbReference>
<feature type="domain" description="C2H2-type" evidence="12">
    <location>
        <begin position="213"/>
        <end position="242"/>
    </location>
</feature>
<comment type="similarity">
    <text evidence="2">Belongs to the krueppel C2H2-type zinc-finger protein family.</text>
</comment>
<keyword evidence="6" id="KW-0862">Zinc</keyword>
<dbReference type="Proteomes" id="UP000835206">
    <property type="component" value="Chromosome 15"/>
</dbReference>
<evidence type="ECO:0000256" key="2">
    <source>
        <dbReference type="ARBA" id="ARBA00006991"/>
    </source>
</evidence>
<sequence length="300" mass="34332">MCDELSARLFRPWSNLDTREHSKQIEVPVGRGEGRDIVVACDRKEEKGCYNILMIRGKAIEASSSEVGVSSSLNLLENTADRIRMPLVQDIVDPVFHPMYSWNSFRKFNLPHSTSFDAVMMGACLPTQVGIAYPPWIDIRKTQFLSAFQPSYDVRGNLHAETMDRAVQILQRQAKEPKKLRSKRFRCEHCNVAFSNNGQLKGHIRIHTGERPFKCDVENCGKAFTRNEELTRHKRIHTGLRPHACLVCGKSFGRKDHLKKHMRTHENRDYRLSAATLGMFTPGHILSSEGLLFPHYNFPT</sequence>
<dbReference type="PROSITE" id="PS50157">
    <property type="entry name" value="ZINC_FINGER_C2H2_2"/>
    <property type="match status" value="3"/>
</dbReference>
<evidence type="ECO:0000256" key="3">
    <source>
        <dbReference type="ARBA" id="ARBA00022723"/>
    </source>
</evidence>
<dbReference type="RefSeq" id="XP_048268519.1">
    <property type="nucleotide sequence ID" value="XM_048412562.1"/>
</dbReference>
<evidence type="ECO:0000256" key="8">
    <source>
        <dbReference type="ARBA" id="ARBA00023125"/>
    </source>
</evidence>
<keyword evidence="13" id="KW-1185">Reference proteome</keyword>
<dbReference type="FunFam" id="3.30.160.60:FF:001506">
    <property type="entry name" value="Zinc finger protein"/>
    <property type="match status" value="1"/>
</dbReference>
<keyword evidence="4" id="KW-0677">Repeat</keyword>
<dbReference type="SUPFAM" id="SSF57667">
    <property type="entry name" value="beta-beta-alpha zinc fingers"/>
    <property type="match status" value="2"/>
</dbReference>
<keyword evidence="10" id="KW-0539">Nucleus</keyword>
<dbReference type="GO" id="GO:0005634">
    <property type="term" value="C:nucleus"/>
    <property type="evidence" value="ECO:0007669"/>
    <property type="project" value="UniProtKB-SubCell"/>
</dbReference>
<evidence type="ECO:0000256" key="9">
    <source>
        <dbReference type="ARBA" id="ARBA00023163"/>
    </source>
</evidence>
<evidence type="ECO:0000259" key="12">
    <source>
        <dbReference type="PROSITE" id="PS50157"/>
    </source>
</evidence>
<dbReference type="Pfam" id="PF00096">
    <property type="entry name" value="zf-C2H2"/>
    <property type="match status" value="3"/>
</dbReference>
<feature type="domain" description="C2H2-type" evidence="12">
    <location>
        <begin position="185"/>
        <end position="212"/>
    </location>
</feature>
<evidence type="ECO:0000256" key="5">
    <source>
        <dbReference type="ARBA" id="ARBA00022771"/>
    </source>
</evidence>
<name>A0A9C6SLN7_BOMTE</name>
<dbReference type="SMART" id="SM00355">
    <property type="entry name" value="ZnF_C2H2"/>
    <property type="match status" value="3"/>
</dbReference>
<evidence type="ECO:0000256" key="1">
    <source>
        <dbReference type="ARBA" id="ARBA00004123"/>
    </source>
</evidence>
<organism evidence="13 14">
    <name type="scientific">Bombus terrestris</name>
    <name type="common">Buff-tailed bumblebee</name>
    <name type="synonym">Apis terrestris</name>
    <dbReference type="NCBI Taxonomy" id="30195"/>
    <lineage>
        <taxon>Eukaryota</taxon>
        <taxon>Metazoa</taxon>
        <taxon>Ecdysozoa</taxon>
        <taxon>Arthropoda</taxon>
        <taxon>Hexapoda</taxon>
        <taxon>Insecta</taxon>
        <taxon>Pterygota</taxon>
        <taxon>Neoptera</taxon>
        <taxon>Endopterygota</taxon>
        <taxon>Hymenoptera</taxon>
        <taxon>Apocrita</taxon>
        <taxon>Aculeata</taxon>
        <taxon>Apoidea</taxon>
        <taxon>Anthophila</taxon>
        <taxon>Apidae</taxon>
        <taxon>Bombus</taxon>
        <taxon>Bombus</taxon>
    </lineage>
</organism>
<keyword evidence="5 11" id="KW-0863">Zinc-finger</keyword>
<dbReference type="GO" id="GO:0000981">
    <property type="term" value="F:DNA-binding transcription factor activity, RNA polymerase II-specific"/>
    <property type="evidence" value="ECO:0007669"/>
    <property type="project" value="TreeGrafter"/>
</dbReference>
<keyword evidence="7" id="KW-0805">Transcription regulation</keyword>
<dbReference type="PROSITE" id="PS00028">
    <property type="entry name" value="ZINC_FINGER_C2H2_1"/>
    <property type="match status" value="3"/>
</dbReference>
<dbReference type="GO" id="GO:0008270">
    <property type="term" value="F:zinc ion binding"/>
    <property type="evidence" value="ECO:0007669"/>
    <property type="project" value="UniProtKB-KW"/>
</dbReference>
<dbReference type="FunFam" id="3.30.160.60:FF:000257">
    <property type="entry name" value="ZXD family zinc finger C"/>
    <property type="match status" value="1"/>
</dbReference>
<proteinExistence type="inferred from homology"/>
<keyword evidence="8" id="KW-0238">DNA-binding</keyword>
<evidence type="ECO:0000313" key="13">
    <source>
        <dbReference type="Proteomes" id="UP000835206"/>
    </source>
</evidence>
<dbReference type="GeneID" id="100645424"/>
<evidence type="ECO:0000256" key="4">
    <source>
        <dbReference type="ARBA" id="ARBA00022737"/>
    </source>
</evidence>
<reference evidence="14" key="1">
    <citation type="submission" date="2025-08" db="UniProtKB">
        <authorList>
            <consortium name="RefSeq"/>
        </authorList>
    </citation>
    <scope>IDENTIFICATION</scope>
</reference>
<dbReference type="AlphaFoldDB" id="A0A9C6SLN7"/>
<dbReference type="InterPro" id="IPR013087">
    <property type="entry name" value="Znf_C2H2_type"/>
</dbReference>
<accession>A0A9C6SLN7</accession>
<protein>
    <submittedName>
        <fullName evidence="14">Neurotrophin receptor-interacting factor homolog isoform X2</fullName>
    </submittedName>
</protein>
<feature type="domain" description="C2H2-type" evidence="12">
    <location>
        <begin position="243"/>
        <end position="270"/>
    </location>
</feature>
<keyword evidence="14" id="KW-0675">Receptor</keyword>
<evidence type="ECO:0000256" key="6">
    <source>
        <dbReference type="ARBA" id="ARBA00022833"/>
    </source>
</evidence>
<dbReference type="PANTHER" id="PTHR23235">
    <property type="entry name" value="KRUEPPEL-LIKE TRANSCRIPTION FACTOR"/>
    <property type="match status" value="1"/>
</dbReference>
<dbReference type="Gene3D" id="3.30.160.60">
    <property type="entry name" value="Classic Zinc Finger"/>
    <property type="match status" value="3"/>
</dbReference>
<evidence type="ECO:0000313" key="14">
    <source>
        <dbReference type="RefSeq" id="XP_048268519.1"/>
    </source>
</evidence>